<dbReference type="AlphaFoldDB" id="A0A7G7G5F3"/>
<dbReference type="InterPro" id="IPR029068">
    <property type="entry name" value="Glyas_Bleomycin-R_OHBP_Dase"/>
</dbReference>
<protein>
    <submittedName>
        <fullName evidence="2">VOC family protein</fullName>
    </submittedName>
</protein>
<dbReference type="EMBL" id="CP055156">
    <property type="protein sequence ID" value="QNF32387.1"/>
    <property type="molecule type" value="Genomic_DNA"/>
</dbReference>
<organism evidence="2 3">
    <name type="scientific">Adhaeribacter swui</name>
    <dbReference type="NCBI Taxonomy" id="2086471"/>
    <lineage>
        <taxon>Bacteria</taxon>
        <taxon>Pseudomonadati</taxon>
        <taxon>Bacteroidota</taxon>
        <taxon>Cytophagia</taxon>
        <taxon>Cytophagales</taxon>
        <taxon>Hymenobacteraceae</taxon>
        <taxon>Adhaeribacter</taxon>
    </lineage>
</organism>
<name>A0A7G7G5F3_9BACT</name>
<feature type="domain" description="VOC" evidence="1">
    <location>
        <begin position="5"/>
        <end position="122"/>
    </location>
</feature>
<dbReference type="InterPro" id="IPR037523">
    <property type="entry name" value="VOC_core"/>
</dbReference>
<dbReference type="SUPFAM" id="SSF54593">
    <property type="entry name" value="Glyoxalase/Bleomycin resistance protein/Dihydroxybiphenyl dioxygenase"/>
    <property type="match status" value="1"/>
</dbReference>
<accession>A0A7G7G5F3</accession>
<dbReference type="CDD" id="cd07246">
    <property type="entry name" value="VOC_like"/>
    <property type="match status" value="1"/>
</dbReference>
<keyword evidence="3" id="KW-1185">Reference proteome</keyword>
<dbReference type="Proteomes" id="UP000515237">
    <property type="component" value="Chromosome"/>
</dbReference>
<dbReference type="PROSITE" id="PS51819">
    <property type="entry name" value="VOC"/>
    <property type="match status" value="1"/>
</dbReference>
<dbReference type="InterPro" id="IPR004360">
    <property type="entry name" value="Glyas_Fos-R_dOase_dom"/>
</dbReference>
<gene>
    <name evidence="2" type="ORF">HUW51_06450</name>
</gene>
<dbReference type="PANTHER" id="PTHR34109:SF1">
    <property type="entry name" value="VOC DOMAIN-CONTAINING PROTEIN"/>
    <property type="match status" value="1"/>
</dbReference>
<dbReference type="PANTHER" id="PTHR34109">
    <property type="entry name" value="BNAUNNG04460D PROTEIN-RELATED"/>
    <property type="match status" value="1"/>
</dbReference>
<dbReference type="RefSeq" id="WP_185273167.1">
    <property type="nucleotide sequence ID" value="NZ_CP055156.1"/>
</dbReference>
<proteinExistence type="predicted"/>
<evidence type="ECO:0000313" key="2">
    <source>
        <dbReference type="EMBL" id="QNF32387.1"/>
    </source>
</evidence>
<evidence type="ECO:0000259" key="1">
    <source>
        <dbReference type="PROSITE" id="PS51819"/>
    </source>
</evidence>
<dbReference type="Gene3D" id="3.30.720.120">
    <property type="match status" value="1"/>
</dbReference>
<dbReference type="Gene3D" id="3.30.720.110">
    <property type="match status" value="1"/>
</dbReference>
<dbReference type="Pfam" id="PF00903">
    <property type="entry name" value="Glyoxalase"/>
    <property type="match status" value="1"/>
</dbReference>
<reference evidence="2 3" key="1">
    <citation type="journal article" date="2018" name="Int. J. Syst. Evol. Microbiol.">
        <title>Adhaeribacter swui sp. nov., isolated from wet mud.</title>
        <authorList>
            <person name="Kim D.U."/>
            <person name="Kim K.W."/>
            <person name="Kang M.S."/>
            <person name="Kim J.Y."/>
            <person name="Jang J.H."/>
            <person name="Kim M.K."/>
        </authorList>
    </citation>
    <scope>NUCLEOTIDE SEQUENCE [LARGE SCALE GENOMIC DNA]</scope>
    <source>
        <strain evidence="2 3">KCTC 52873</strain>
    </source>
</reference>
<sequence>MNLPSGHQTVMPYLMLDNAAAFIDFVKKAFNAEVTFERERADHKLMHAEVRINESTIMFCDATEDWKAQPANLFVYVPNADETYHKAVQAGAQTIMPLSDQDYGRTCGVTDPSGNVWWITSVS</sequence>
<dbReference type="KEGG" id="aswu:HUW51_06450"/>
<evidence type="ECO:0000313" key="3">
    <source>
        <dbReference type="Proteomes" id="UP000515237"/>
    </source>
</evidence>